<dbReference type="GO" id="GO:0000302">
    <property type="term" value="P:response to reactive oxygen species"/>
    <property type="evidence" value="ECO:0007669"/>
    <property type="project" value="TreeGrafter"/>
</dbReference>
<dbReference type="Gene3D" id="1.10.520.10">
    <property type="match status" value="1"/>
</dbReference>
<keyword evidence="8" id="KW-0732">Signal</keyword>
<dbReference type="SUPFAM" id="SSF48113">
    <property type="entry name" value="Heme-dependent peroxidases"/>
    <property type="match status" value="1"/>
</dbReference>
<dbReference type="Proteomes" id="UP000239899">
    <property type="component" value="Unassembled WGS sequence"/>
</dbReference>
<dbReference type="OrthoDB" id="2859658at2759"/>
<comment type="similarity">
    <text evidence="2">Belongs to the peroxidase family. Ascorbate peroxidase subfamily.</text>
</comment>
<feature type="signal peptide" evidence="8">
    <location>
        <begin position="1"/>
        <end position="21"/>
    </location>
</feature>
<sequence>MAALLRVALALTLCLAPAALAACPFAGLAASDGRRELMAMGGSAPAPCDVERLDLRNERTMLRSIPFQSQTAHAVKRVAWDVIYYGERSMSLPGVSSKACPITAALVRAAFHDAGTWNGTTKKGGPNGSLRFEITQVVNSDARMVLAAAYIDKWAEAINARLAAMAAQSNSKHGGPRIPVGTTISLADVTQLAGAAAITALGGLKRWELFDLIPLGRKDQGKADDVSGLPPPFFAFKDLACRFLGMGYTLQDLVALSGAHTVGFFETGIEQTGGHSNFWRPMDRTPYAFDTDYFQLVLNKRGAFTSDNTLLTNRKTAALVTKYARNRRAFLDAFAHAYLKMASMNAVWQPYK</sequence>
<dbReference type="Pfam" id="PF00141">
    <property type="entry name" value="peroxidase"/>
    <property type="match status" value="1"/>
</dbReference>
<evidence type="ECO:0000313" key="10">
    <source>
        <dbReference type="EMBL" id="PRW57293.1"/>
    </source>
</evidence>
<comment type="caution">
    <text evidence="10">The sequence shown here is derived from an EMBL/GenBank/DDBJ whole genome shotgun (WGS) entry which is preliminary data.</text>
</comment>
<feature type="domain" description="Plant heme peroxidase family profile" evidence="9">
    <location>
        <begin position="102"/>
        <end position="352"/>
    </location>
</feature>
<dbReference type="PANTHER" id="PTHR31356:SF8">
    <property type="entry name" value="L-ASCORBATE PEROXIDASE 6-RELATED"/>
    <property type="match status" value="1"/>
</dbReference>
<gene>
    <name evidence="10" type="ORF">C2E21_4349</name>
</gene>
<keyword evidence="3" id="KW-0575">Peroxidase</keyword>
<dbReference type="PANTHER" id="PTHR31356">
    <property type="entry name" value="THYLAKOID LUMENAL 29 KDA PROTEIN, CHLOROPLASTIC-RELATED"/>
    <property type="match status" value="1"/>
</dbReference>
<dbReference type="InterPro" id="IPR019793">
    <property type="entry name" value="Peroxidases_heam-ligand_BS"/>
</dbReference>
<evidence type="ECO:0000313" key="11">
    <source>
        <dbReference type="Proteomes" id="UP000239899"/>
    </source>
</evidence>
<keyword evidence="11" id="KW-1185">Reference proteome</keyword>
<dbReference type="PRINTS" id="PR00458">
    <property type="entry name" value="PEROXIDASE"/>
</dbReference>
<evidence type="ECO:0000256" key="6">
    <source>
        <dbReference type="ARBA" id="ARBA00023002"/>
    </source>
</evidence>
<dbReference type="EMBL" id="LHPG02000007">
    <property type="protein sequence ID" value="PRW57293.1"/>
    <property type="molecule type" value="Genomic_DNA"/>
</dbReference>
<protein>
    <submittedName>
        <fullName evidence="10">L-ascorbate peroxidase peroxisomal-like</fullName>
    </submittedName>
</protein>
<evidence type="ECO:0000256" key="3">
    <source>
        <dbReference type="ARBA" id="ARBA00022559"/>
    </source>
</evidence>
<dbReference type="AlphaFoldDB" id="A0A2P6TTC1"/>
<evidence type="ECO:0000256" key="8">
    <source>
        <dbReference type="SAM" id="SignalP"/>
    </source>
</evidence>
<keyword evidence="5" id="KW-0479">Metal-binding</keyword>
<dbReference type="InterPro" id="IPR019794">
    <property type="entry name" value="Peroxidases_AS"/>
</dbReference>
<feature type="chain" id="PRO_5015194037" evidence="8">
    <location>
        <begin position="22"/>
        <end position="352"/>
    </location>
</feature>
<dbReference type="InterPro" id="IPR010255">
    <property type="entry name" value="Haem_peroxidase_sf"/>
</dbReference>
<evidence type="ECO:0000256" key="5">
    <source>
        <dbReference type="ARBA" id="ARBA00022723"/>
    </source>
</evidence>
<comment type="cofactor">
    <cofactor evidence="1">
        <name>heme b</name>
        <dbReference type="ChEBI" id="CHEBI:60344"/>
    </cofactor>
</comment>
<evidence type="ECO:0000256" key="4">
    <source>
        <dbReference type="ARBA" id="ARBA00022617"/>
    </source>
</evidence>
<reference evidence="10 11" key="1">
    <citation type="journal article" date="2018" name="Plant J.">
        <title>Genome sequences of Chlorella sorokiniana UTEX 1602 and Micractinium conductrix SAG 241.80: implications to maltose excretion by a green alga.</title>
        <authorList>
            <person name="Arriola M.B."/>
            <person name="Velmurugan N."/>
            <person name="Zhang Y."/>
            <person name="Plunkett M.H."/>
            <person name="Hondzo H."/>
            <person name="Barney B.M."/>
        </authorList>
    </citation>
    <scope>NUCLEOTIDE SEQUENCE [LARGE SCALE GENOMIC DNA]</scope>
    <source>
        <strain evidence="11">UTEX 1602</strain>
    </source>
</reference>
<evidence type="ECO:0000256" key="1">
    <source>
        <dbReference type="ARBA" id="ARBA00001970"/>
    </source>
</evidence>
<keyword evidence="4" id="KW-0349">Heme</keyword>
<dbReference type="GO" id="GO:0020037">
    <property type="term" value="F:heme binding"/>
    <property type="evidence" value="ECO:0007669"/>
    <property type="project" value="InterPro"/>
</dbReference>
<keyword evidence="7" id="KW-0408">Iron</keyword>
<proteinExistence type="inferred from homology"/>
<dbReference type="Gene3D" id="1.10.420.10">
    <property type="entry name" value="Peroxidase, domain 2"/>
    <property type="match status" value="2"/>
</dbReference>
<evidence type="ECO:0000256" key="7">
    <source>
        <dbReference type="ARBA" id="ARBA00023004"/>
    </source>
</evidence>
<dbReference type="InterPro" id="IPR002016">
    <property type="entry name" value="Haem_peroxidase"/>
</dbReference>
<dbReference type="GO" id="GO:0034599">
    <property type="term" value="P:cellular response to oxidative stress"/>
    <property type="evidence" value="ECO:0007669"/>
    <property type="project" value="InterPro"/>
</dbReference>
<keyword evidence="6" id="KW-0560">Oxidoreductase</keyword>
<dbReference type="GO" id="GO:0046872">
    <property type="term" value="F:metal ion binding"/>
    <property type="evidence" value="ECO:0007669"/>
    <property type="project" value="UniProtKB-KW"/>
</dbReference>
<dbReference type="PROSITE" id="PS00435">
    <property type="entry name" value="PEROXIDASE_1"/>
    <property type="match status" value="1"/>
</dbReference>
<name>A0A2P6TTC1_CHLSO</name>
<accession>A0A2P6TTC1</accession>
<evidence type="ECO:0000259" key="9">
    <source>
        <dbReference type="PROSITE" id="PS50873"/>
    </source>
</evidence>
<dbReference type="PROSITE" id="PS51257">
    <property type="entry name" value="PROKAR_LIPOPROTEIN"/>
    <property type="match status" value="1"/>
</dbReference>
<dbReference type="PROSITE" id="PS50873">
    <property type="entry name" value="PEROXIDASE_4"/>
    <property type="match status" value="1"/>
</dbReference>
<dbReference type="GO" id="GO:0042744">
    <property type="term" value="P:hydrogen peroxide catabolic process"/>
    <property type="evidence" value="ECO:0007669"/>
    <property type="project" value="TreeGrafter"/>
</dbReference>
<organism evidence="10 11">
    <name type="scientific">Chlorella sorokiniana</name>
    <name type="common">Freshwater green alga</name>
    <dbReference type="NCBI Taxonomy" id="3076"/>
    <lineage>
        <taxon>Eukaryota</taxon>
        <taxon>Viridiplantae</taxon>
        <taxon>Chlorophyta</taxon>
        <taxon>core chlorophytes</taxon>
        <taxon>Trebouxiophyceae</taxon>
        <taxon>Chlorellales</taxon>
        <taxon>Chlorellaceae</taxon>
        <taxon>Chlorella clade</taxon>
        <taxon>Chlorella</taxon>
    </lineage>
</organism>
<evidence type="ECO:0000256" key="2">
    <source>
        <dbReference type="ARBA" id="ARBA00006873"/>
    </source>
</evidence>
<dbReference type="GO" id="GO:0004601">
    <property type="term" value="F:peroxidase activity"/>
    <property type="evidence" value="ECO:0007669"/>
    <property type="project" value="UniProtKB-KW"/>
</dbReference>
<dbReference type="PROSITE" id="PS00436">
    <property type="entry name" value="PEROXIDASE_2"/>
    <property type="match status" value="1"/>
</dbReference>
<dbReference type="InterPro" id="IPR044831">
    <property type="entry name" value="Ccp1-like"/>
</dbReference>